<accession>A0A329SKX4</accession>
<dbReference type="VEuPathDB" id="FungiDB:PC110_g6283"/>
<protein>
    <submittedName>
        <fullName evidence="2">Uncharacterized protein</fullName>
    </submittedName>
</protein>
<name>A0A329SKX4_9STRA</name>
<dbReference type="STRING" id="29920.A0A329SKX4"/>
<dbReference type="EMBL" id="MJFZ01000111">
    <property type="protein sequence ID" value="RAW37493.1"/>
    <property type="molecule type" value="Genomic_DNA"/>
</dbReference>
<proteinExistence type="predicted"/>
<dbReference type="AlphaFoldDB" id="A0A329SKX4"/>
<evidence type="ECO:0000313" key="1">
    <source>
        <dbReference type="EMBL" id="KAG3219693.1"/>
    </source>
</evidence>
<dbReference type="Proteomes" id="UP000251314">
    <property type="component" value="Unassembled WGS sequence"/>
</dbReference>
<organism evidence="2 3">
    <name type="scientific">Phytophthora cactorum</name>
    <dbReference type="NCBI Taxonomy" id="29920"/>
    <lineage>
        <taxon>Eukaryota</taxon>
        <taxon>Sar</taxon>
        <taxon>Stramenopiles</taxon>
        <taxon>Oomycota</taxon>
        <taxon>Peronosporomycetes</taxon>
        <taxon>Peronosporales</taxon>
        <taxon>Peronosporaceae</taxon>
        <taxon>Phytophthora</taxon>
    </lineage>
</organism>
<evidence type="ECO:0000313" key="3">
    <source>
        <dbReference type="Proteomes" id="UP000251314"/>
    </source>
</evidence>
<dbReference type="Proteomes" id="UP000760860">
    <property type="component" value="Unassembled WGS sequence"/>
</dbReference>
<sequence length="375" mass="41242">MQRAARGLDIPQGTAGQEAAAMKCFREFLALGNMNEDSNATIAKTLSAPEASPSQNFYSLLTAFSIFLQTKPSARGSLLAKATAVGYMSQVVNLLRERHPAHLSDSKRVGKIRDKMGAAIEEQNLLAGHQTGEAPGCTINDLRALVQETAIKDAESGYKSLHDAAVLTLMWHTFGRAIDTCFARKNQLSMASSGELLLHIARIKTSVVQGISIYKAATHGEQCMLHALGMLFVGASEPSSYAFLLVPHAATSDLPGEQTYSQEEANLYWERLEEKDNEVGEPPAKRVRPNVSKYINDLITLVSDRLTNVSAPLPPELTLRTHRSLLALWISCVRKRVTAARDSEDLHYRSLAAWLSVRNRIMSFWINPAQLESQP</sequence>
<dbReference type="OrthoDB" id="121485at2759"/>
<keyword evidence="3" id="KW-1185">Reference proteome</keyword>
<dbReference type="EMBL" id="RCMV01000299">
    <property type="protein sequence ID" value="KAG3219693.1"/>
    <property type="molecule type" value="Genomic_DNA"/>
</dbReference>
<evidence type="ECO:0000313" key="2">
    <source>
        <dbReference type="EMBL" id="RAW37493.1"/>
    </source>
</evidence>
<gene>
    <name evidence="2" type="ORF">PC110_g6283</name>
    <name evidence="1" type="ORF">PC129_g9527</name>
</gene>
<comment type="caution">
    <text evidence="2">The sequence shown here is derived from an EMBL/GenBank/DDBJ whole genome shotgun (WGS) entry which is preliminary data.</text>
</comment>
<reference evidence="1" key="2">
    <citation type="submission" date="2018-05" db="EMBL/GenBank/DDBJ databases">
        <title>Effector identification in a new, highly contiguous assembly of the strawberry crown rot pathogen Phytophthora cactorum.</title>
        <authorList>
            <person name="Armitage A.D."/>
            <person name="Nellist C.F."/>
            <person name="Bates H."/>
            <person name="Vickerstaff R.J."/>
            <person name="Harrison R.J."/>
        </authorList>
    </citation>
    <scope>NUCLEOTIDE SEQUENCE</scope>
    <source>
        <strain evidence="1">P421</strain>
    </source>
</reference>
<reference evidence="2 3" key="1">
    <citation type="submission" date="2018-01" db="EMBL/GenBank/DDBJ databases">
        <title>Draft genome of the strawberry crown rot pathogen Phytophthora cactorum.</title>
        <authorList>
            <person name="Armitage A.D."/>
            <person name="Lysoe E."/>
            <person name="Nellist C.F."/>
            <person name="Harrison R.J."/>
            <person name="Brurberg M.B."/>
        </authorList>
    </citation>
    <scope>NUCLEOTIDE SEQUENCE [LARGE SCALE GENOMIC DNA]</scope>
    <source>
        <strain evidence="2 3">10300</strain>
    </source>
</reference>